<proteinExistence type="predicted"/>
<organism evidence="6 7">
    <name type="scientific">Sphingomonas horti</name>
    <dbReference type="NCBI Taxonomy" id="2682842"/>
    <lineage>
        <taxon>Bacteria</taxon>
        <taxon>Pseudomonadati</taxon>
        <taxon>Pseudomonadota</taxon>
        <taxon>Alphaproteobacteria</taxon>
        <taxon>Sphingomonadales</taxon>
        <taxon>Sphingomonadaceae</taxon>
        <taxon>Sphingomonas</taxon>
    </lineage>
</organism>
<evidence type="ECO:0000313" key="6">
    <source>
        <dbReference type="EMBL" id="MVO78342.1"/>
    </source>
</evidence>
<sequence length="139" mass="15697">MTDQQKYAEWERARLFRNDRVVQAPPAGTVARTAGSPDPLAQRPPMSLALVERGKQRFQIFCTPCHGRAGDGNGIVVQRGFPHPPDYAAPRLVNAPDRYFYDVITSGHGAMYSYADRVPPRDRWAITAYIRALQRNRTL</sequence>
<dbReference type="Pfam" id="PF13442">
    <property type="entry name" value="Cytochrome_CBB3"/>
    <property type="match status" value="1"/>
</dbReference>
<dbReference type="PANTHER" id="PTHR40394:SF2">
    <property type="entry name" value="QUINOL:CYTOCHROME C OXIDOREDUCTASE MEMBRANE PROTEIN"/>
    <property type="match status" value="1"/>
</dbReference>
<evidence type="ECO:0000313" key="7">
    <source>
        <dbReference type="Proteomes" id="UP000441389"/>
    </source>
</evidence>
<name>A0A6I4J150_9SPHN</name>
<dbReference type="Proteomes" id="UP000441389">
    <property type="component" value="Unassembled WGS sequence"/>
</dbReference>
<dbReference type="AlphaFoldDB" id="A0A6I4J150"/>
<gene>
    <name evidence="6" type="ORF">GON01_10405</name>
</gene>
<dbReference type="PANTHER" id="PTHR40394">
    <property type="entry name" value="LIPOPROTEIN-RELATED"/>
    <property type="match status" value="1"/>
</dbReference>
<accession>A0A6I4J150</accession>
<dbReference type="PROSITE" id="PS51007">
    <property type="entry name" value="CYTC"/>
    <property type="match status" value="1"/>
</dbReference>
<dbReference type="InterPro" id="IPR036909">
    <property type="entry name" value="Cyt_c-like_dom_sf"/>
</dbReference>
<evidence type="ECO:0000256" key="3">
    <source>
        <dbReference type="ARBA" id="ARBA00023004"/>
    </source>
</evidence>
<dbReference type="InterPro" id="IPR009056">
    <property type="entry name" value="Cyt_c-like_dom"/>
</dbReference>
<dbReference type="Gene3D" id="1.10.760.10">
    <property type="entry name" value="Cytochrome c-like domain"/>
    <property type="match status" value="1"/>
</dbReference>
<keyword evidence="1 4" id="KW-0349">Heme</keyword>
<evidence type="ECO:0000259" key="5">
    <source>
        <dbReference type="PROSITE" id="PS51007"/>
    </source>
</evidence>
<dbReference type="GO" id="GO:0020037">
    <property type="term" value="F:heme binding"/>
    <property type="evidence" value="ECO:0007669"/>
    <property type="project" value="InterPro"/>
</dbReference>
<keyword evidence="7" id="KW-1185">Reference proteome</keyword>
<dbReference type="GO" id="GO:0046872">
    <property type="term" value="F:metal ion binding"/>
    <property type="evidence" value="ECO:0007669"/>
    <property type="project" value="UniProtKB-KW"/>
</dbReference>
<reference evidence="6 7" key="1">
    <citation type="submission" date="2019-12" db="EMBL/GenBank/DDBJ databases">
        <authorList>
            <person name="Huq M.A."/>
        </authorList>
    </citation>
    <scope>NUCLEOTIDE SEQUENCE [LARGE SCALE GENOMIC DNA]</scope>
    <source>
        <strain evidence="6 7">MAH-20</strain>
    </source>
</reference>
<dbReference type="EMBL" id="WQMS01000013">
    <property type="protein sequence ID" value="MVO78342.1"/>
    <property type="molecule type" value="Genomic_DNA"/>
</dbReference>
<comment type="caution">
    <text evidence="6">The sequence shown here is derived from an EMBL/GenBank/DDBJ whole genome shotgun (WGS) entry which is preliminary data.</text>
</comment>
<evidence type="ECO:0000256" key="4">
    <source>
        <dbReference type="PROSITE-ProRule" id="PRU00433"/>
    </source>
</evidence>
<evidence type="ECO:0000256" key="2">
    <source>
        <dbReference type="ARBA" id="ARBA00022723"/>
    </source>
</evidence>
<keyword evidence="2 4" id="KW-0479">Metal-binding</keyword>
<protein>
    <submittedName>
        <fullName evidence="6">C-type cytochrome</fullName>
    </submittedName>
</protein>
<dbReference type="GO" id="GO:0009055">
    <property type="term" value="F:electron transfer activity"/>
    <property type="evidence" value="ECO:0007669"/>
    <property type="project" value="InterPro"/>
</dbReference>
<evidence type="ECO:0000256" key="1">
    <source>
        <dbReference type="ARBA" id="ARBA00022617"/>
    </source>
</evidence>
<keyword evidence="3 4" id="KW-0408">Iron</keyword>
<feature type="domain" description="Cytochrome c" evidence="5">
    <location>
        <begin position="49"/>
        <end position="134"/>
    </location>
</feature>
<dbReference type="SUPFAM" id="SSF46626">
    <property type="entry name" value="Cytochrome c"/>
    <property type="match status" value="1"/>
</dbReference>